<name>A0A087T8T2_STEMI</name>
<dbReference type="EMBL" id="KK113999">
    <property type="protein sequence ID" value="KFM61521.1"/>
    <property type="molecule type" value="Genomic_DNA"/>
</dbReference>
<accession>A0A087T8T2</accession>
<protein>
    <submittedName>
        <fullName evidence="1">Uncharacterized protein</fullName>
    </submittedName>
</protein>
<reference evidence="1 2" key="1">
    <citation type="submission" date="2013-11" db="EMBL/GenBank/DDBJ databases">
        <title>Genome sequencing of Stegodyphus mimosarum.</title>
        <authorList>
            <person name="Bechsgaard J."/>
        </authorList>
    </citation>
    <scope>NUCLEOTIDE SEQUENCE [LARGE SCALE GENOMIC DNA]</scope>
</reference>
<sequence length="79" mass="8685">CLGNQPTQQEKPKENAGSNLNESEIAVVLKMADLFRITMTKEEFLQQLLEDFPGSEAYVSLVQDTVIDCCNSSCHSSGC</sequence>
<proteinExistence type="predicted"/>
<feature type="non-terminal residue" evidence="1">
    <location>
        <position position="79"/>
    </location>
</feature>
<dbReference type="Proteomes" id="UP000054359">
    <property type="component" value="Unassembled WGS sequence"/>
</dbReference>
<feature type="non-terminal residue" evidence="1">
    <location>
        <position position="1"/>
    </location>
</feature>
<organism evidence="1 2">
    <name type="scientific">Stegodyphus mimosarum</name>
    <name type="common">African social velvet spider</name>
    <dbReference type="NCBI Taxonomy" id="407821"/>
    <lineage>
        <taxon>Eukaryota</taxon>
        <taxon>Metazoa</taxon>
        <taxon>Ecdysozoa</taxon>
        <taxon>Arthropoda</taxon>
        <taxon>Chelicerata</taxon>
        <taxon>Arachnida</taxon>
        <taxon>Araneae</taxon>
        <taxon>Araneomorphae</taxon>
        <taxon>Entelegynae</taxon>
        <taxon>Eresoidea</taxon>
        <taxon>Eresidae</taxon>
        <taxon>Stegodyphus</taxon>
    </lineage>
</organism>
<evidence type="ECO:0000313" key="1">
    <source>
        <dbReference type="EMBL" id="KFM61521.1"/>
    </source>
</evidence>
<dbReference type="AlphaFoldDB" id="A0A087T8T2"/>
<evidence type="ECO:0000313" key="2">
    <source>
        <dbReference type="Proteomes" id="UP000054359"/>
    </source>
</evidence>
<gene>
    <name evidence="1" type="ORF">X975_24297</name>
</gene>
<keyword evidence="2" id="KW-1185">Reference proteome</keyword>